<reference evidence="1" key="3">
    <citation type="submission" date="2022-06" db="UniProtKB">
        <authorList>
            <consortium name="EnsemblPlants"/>
        </authorList>
    </citation>
    <scope>IDENTIFICATION</scope>
</reference>
<reference evidence="1" key="2">
    <citation type="submission" date="2018-03" db="EMBL/GenBank/DDBJ databases">
        <title>The Triticum urartu genome reveals the dynamic nature of wheat genome evolution.</title>
        <authorList>
            <person name="Ling H."/>
            <person name="Ma B."/>
            <person name="Shi X."/>
            <person name="Liu H."/>
            <person name="Dong L."/>
            <person name="Sun H."/>
            <person name="Cao Y."/>
            <person name="Gao Q."/>
            <person name="Zheng S."/>
            <person name="Li Y."/>
            <person name="Yu Y."/>
            <person name="Du H."/>
            <person name="Qi M."/>
            <person name="Li Y."/>
            <person name="Yu H."/>
            <person name="Cui Y."/>
            <person name="Wang N."/>
            <person name="Chen C."/>
            <person name="Wu H."/>
            <person name="Zhao Y."/>
            <person name="Zhang J."/>
            <person name="Li Y."/>
            <person name="Zhou W."/>
            <person name="Zhang B."/>
            <person name="Hu W."/>
            <person name="Eijk M."/>
            <person name="Tang J."/>
            <person name="Witsenboer H."/>
            <person name="Zhao S."/>
            <person name="Li Z."/>
            <person name="Zhang A."/>
            <person name="Wang D."/>
            <person name="Liang C."/>
        </authorList>
    </citation>
    <scope>NUCLEOTIDE SEQUENCE [LARGE SCALE GENOMIC DNA]</scope>
    <source>
        <strain evidence="1">cv. G1812</strain>
    </source>
</reference>
<dbReference type="Gramene" id="TuG1812G0600000948.01.T01">
    <property type="protein sequence ID" value="TuG1812G0600000948.01.T01"/>
    <property type="gene ID" value="TuG1812G0600000948.01"/>
</dbReference>
<keyword evidence="2" id="KW-1185">Reference proteome</keyword>
<dbReference type="AlphaFoldDB" id="A0A8R7QKN7"/>
<evidence type="ECO:0000313" key="1">
    <source>
        <dbReference type="EnsemblPlants" id="TuG1812G0600000948.01.T01"/>
    </source>
</evidence>
<evidence type="ECO:0000313" key="2">
    <source>
        <dbReference type="Proteomes" id="UP000015106"/>
    </source>
</evidence>
<reference evidence="2" key="1">
    <citation type="journal article" date="2013" name="Nature">
        <title>Draft genome of the wheat A-genome progenitor Triticum urartu.</title>
        <authorList>
            <person name="Ling H.Q."/>
            <person name="Zhao S."/>
            <person name="Liu D."/>
            <person name="Wang J."/>
            <person name="Sun H."/>
            <person name="Zhang C."/>
            <person name="Fan H."/>
            <person name="Li D."/>
            <person name="Dong L."/>
            <person name="Tao Y."/>
            <person name="Gao C."/>
            <person name="Wu H."/>
            <person name="Li Y."/>
            <person name="Cui Y."/>
            <person name="Guo X."/>
            <person name="Zheng S."/>
            <person name="Wang B."/>
            <person name="Yu K."/>
            <person name="Liang Q."/>
            <person name="Yang W."/>
            <person name="Lou X."/>
            <person name="Chen J."/>
            <person name="Feng M."/>
            <person name="Jian J."/>
            <person name="Zhang X."/>
            <person name="Luo G."/>
            <person name="Jiang Y."/>
            <person name="Liu J."/>
            <person name="Wang Z."/>
            <person name="Sha Y."/>
            <person name="Zhang B."/>
            <person name="Wu H."/>
            <person name="Tang D."/>
            <person name="Shen Q."/>
            <person name="Xue P."/>
            <person name="Zou S."/>
            <person name="Wang X."/>
            <person name="Liu X."/>
            <person name="Wang F."/>
            <person name="Yang Y."/>
            <person name="An X."/>
            <person name="Dong Z."/>
            <person name="Zhang K."/>
            <person name="Zhang X."/>
            <person name="Luo M.C."/>
            <person name="Dvorak J."/>
            <person name="Tong Y."/>
            <person name="Wang J."/>
            <person name="Yang H."/>
            <person name="Li Z."/>
            <person name="Wang D."/>
            <person name="Zhang A."/>
            <person name="Wang J."/>
        </authorList>
    </citation>
    <scope>NUCLEOTIDE SEQUENCE</scope>
    <source>
        <strain evidence="2">cv. G1812</strain>
    </source>
</reference>
<proteinExistence type="predicted"/>
<dbReference type="EnsemblPlants" id="TuG1812G0600000948.01.T01">
    <property type="protein sequence ID" value="TuG1812G0600000948.01.T01"/>
    <property type="gene ID" value="TuG1812G0600000948.01"/>
</dbReference>
<dbReference type="Proteomes" id="UP000015106">
    <property type="component" value="Chromosome 6"/>
</dbReference>
<name>A0A8R7QKN7_TRIUA</name>
<protein>
    <submittedName>
        <fullName evidence="1">Uncharacterized protein</fullName>
    </submittedName>
</protein>
<accession>A0A8R7QKN7</accession>
<sequence>MHLPAHAPLYLTHPAAQFSPIPVSASHQVTDYLIRATIVYVGAPSPHNKNFRFISQLTASKKNASRSQPPSS</sequence>
<organism evidence="1 2">
    <name type="scientific">Triticum urartu</name>
    <name type="common">Red wild einkorn</name>
    <name type="synonym">Crithodium urartu</name>
    <dbReference type="NCBI Taxonomy" id="4572"/>
    <lineage>
        <taxon>Eukaryota</taxon>
        <taxon>Viridiplantae</taxon>
        <taxon>Streptophyta</taxon>
        <taxon>Embryophyta</taxon>
        <taxon>Tracheophyta</taxon>
        <taxon>Spermatophyta</taxon>
        <taxon>Magnoliopsida</taxon>
        <taxon>Liliopsida</taxon>
        <taxon>Poales</taxon>
        <taxon>Poaceae</taxon>
        <taxon>BOP clade</taxon>
        <taxon>Pooideae</taxon>
        <taxon>Triticodae</taxon>
        <taxon>Triticeae</taxon>
        <taxon>Triticinae</taxon>
        <taxon>Triticum</taxon>
    </lineage>
</organism>